<keyword evidence="2" id="KW-1185">Reference proteome</keyword>
<sequence>MFVACAAQGAESGPGHAVVLDAGPLERGESFACRIPVSVRHAGSPQLKQVNVVAEILSGGAVLGKTGLASGRRPIIMNREEGGLDYEPVPLQFELTPDLCRRADGLRISFARCVFGAQPATDCIERMHFAQARGGDPLFLPFSQEPAPSSD</sequence>
<dbReference type="Proteomes" id="UP000095042">
    <property type="component" value="Unassembled WGS sequence"/>
</dbReference>
<comment type="caution">
    <text evidence="1">The sequence shown here is derived from an EMBL/GenBank/DDBJ whole genome shotgun (WGS) entry which is preliminary data.</text>
</comment>
<dbReference type="EMBL" id="LPWD01000470">
    <property type="protein sequence ID" value="ODR93398.1"/>
    <property type="molecule type" value="Genomic_DNA"/>
</dbReference>
<evidence type="ECO:0000313" key="2">
    <source>
        <dbReference type="Proteomes" id="UP000095042"/>
    </source>
</evidence>
<evidence type="ECO:0000313" key="1">
    <source>
        <dbReference type="EMBL" id="ODR93398.1"/>
    </source>
</evidence>
<gene>
    <name evidence="1" type="ORF">AUC71_05305</name>
</gene>
<reference evidence="1 2" key="1">
    <citation type="journal article" date="2016" name="Environ. Microbiol.">
        <title>New Methyloceanibacter diversity from North Sea sediments includes methanotroph containing solely the soluble methane monooxygenase.</title>
        <authorList>
            <person name="Vekeman B."/>
            <person name="Kerckhof F.M."/>
            <person name="Cremers G."/>
            <person name="de Vos P."/>
            <person name="Vandamme P."/>
            <person name="Boon N."/>
            <person name="Op den Camp H.J."/>
            <person name="Heylen K."/>
        </authorList>
    </citation>
    <scope>NUCLEOTIDE SEQUENCE [LARGE SCALE GENOMIC DNA]</scope>
    <source>
        <strain evidence="1 2">R-67177</strain>
    </source>
</reference>
<dbReference type="AlphaFoldDB" id="A0A1E3VIJ5"/>
<protein>
    <submittedName>
        <fullName evidence="1">Uncharacterized protein</fullName>
    </submittedName>
</protein>
<proteinExistence type="predicted"/>
<name>A0A1E3VIJ5_9HYPH</name>
<organism evidence="1 2">
    <name type="scientific">Methyloceanibacter marginalis</name>
    <dbReference type="NCBI Taxonomy" id="1774971"/>
    <lineage>
        <taxon>Bacteria</taxon>
        <taxon>Pseudomonadati</taxon>
        <taxon>Pseudomonadota</taxon>
        <taxon>Alphaproteobacteria</taxon>
        <taxon>Hyphomicrobiales</taxon>
        <taxon>Hyphomicrobiaceae</taxon>
        <taxon>Methyloceanibacter</taxon>
    </lineage>
</organism>
<accession>A0A1E3VIJ5</accession>